<reference evidence="2 3" key="1">
    <citation type="submission" date="2015-09" db="EMBL/GenBank/DDBJ databases">
        <authorList>
            <consortium name="Pathogen Informatics"/>
        </authorList>
    </citation>
    <scope>NUCLEOTIDE SEQUENCE [LARGE SCALE GENOMIC DNA]</scope>
    <source>
        <strain evidence="2 3">2789STDY5608823</strain>
    </source>
</reference>
<dbReference type="InterPro" id="IPR004386">
    <property type="entry name" value="Toxin_YafQ-like"/>
</dbReference>
<protein>
    <submittedName>
        <fullName evidence="2">Addiction module toxin, RelE/StbE family</fullName>
    </submittedName>
</protein>
<dbReference type="InterPro" id="IPR007712">
    <property type="entry name" value="RelE/ParE_toxin"/>
</dbReference>
<evidence type="ECO:0000313" key="3">
    <source>
        <dbReference type="Proteomes" id="UP000095468"/>
    </source>
</evidence>
<dbReference type="Gene3D" id="3.30.2310.20">
    <property type="entry name" value="RelE-like"/>
    <property type="match status" value="1"/>
</dbReference>
<accession>A0A173ZTZ0</accession>
<dbReference type="Proteomes" id="UP000095468">
    <property type="component" value="Unassembled WGS sequence"/>
</dbReference>
<dbReference type="SUPFAM" id="SSF143011">
    <property type="entry name" value="RelE-like"/>
    <property type="match status" value="1"/>
</dbReference>
<evidence type="ECO:0000256" key="1">
    <source>
        <dbReference type="ARBA" id="ARBA00022649"/>
    </source>
</evidence>
<sequence>MFEIKVEAQFKADYKRTMRMHPQLKSEFKAAVAELVAHGSLPAEYGAHELSNPGGNYNGHIDFHLSDGLVDVVVLYLPHKTNPVIRLVRMGSHEELFQGPLG</sequence>
<dbReference type="EMBL" id="CYYP01000004">
    <property type="protein sequence ID" value="CUN79283.1"/>
    <property type="molecule type" value="Genomic_DNA"/>
</dbReference>
<dbReference type="AlphaFoldDB" id="A0A173ZTZ0"/>
<dbReference type="Pfam" id="PF15738">
    <property type="entry name" value="YafQ_toxin"/>
    <property type="match status" value="1"/>
</dbReference>
<keyword evidence="1" id="KW-1277">Toxin-antitoxin system</keyword>
<dbReference type="InterPro" id="IPR035093">
    <property type="entry name" value="RelE/ParE_toxin_dom_sf"/>
</dbReference>
<proteinExistence type="predicted"/>
<dbReference type="NCBIfam" id="TIGR02385">
    <property type="entry name" value="RelE_StbE"/>
    <property type="match status" value="1"/>
</dbReference>
<dbReference type="RefSeq" id="WP_055285799.1">
    <property type="nucleotide sequence ID" value="NZ_CYYP01000004.1"/>
</dbReference>
<gene>
    <name evidence="2" type="ORF">ERS852381_00681</name>
</gene>
<name>A0A173ZTZ0_9ACTN</name>
<organism evidence="2 3">
    <name type="scientific">Collinsella aerofaciens</name>
    <dbReference type="NCBI Taxonomy" id="74426"/>
    <lineage>
        <taxon>Bacteria</taxon>
        <taxon>Bacillati</taxon>
        <taxon>Actinomycetota</taxon>
        <taxon>Coriobacteriia</taxon>
        <taxon>Coriobacteriales</taxon>
        <taxon>Coriobacteriaceae</taxon>
        <taxon>Collinsella</taxon>
    </lineage>
</organism>
<evidence type="ECO:0000313" key="2">
    <source>
        <dbReference type="EMBL" id="CUN79283.1"/>
    </source>
</evidence>